<dbReference type="InterPro" id="IPR045269">
    <property type="entry name" value="Atg1-like"/>
</dbReference>
<accession>A0A6A6EHU8</accession>
<name>A0A6A6EHU8_9PEZI</name>
<dbReference type="PROSITE" id="PS50011">
    <property type="entry name" value="PROTEIN_KINASE_DOM"/>
    <property type="match status" value="1"/>
</dbReference>
<dbReference type="GO" id="GO:0005524">
    <property type="term" value="F:ATP binding"/>
    <property type="evidence" value="ECO:0007669"/>
    <property type="project" value="UniProtKB-KW"/>
</dbReference>
<dbReference type="GO" id="GO:0005829">
    <property type="term" value="C:cytosol"/>
    <property type="evidence" value="ECO:0007669"/>
    <property type="project" value="TreeGrafter"/>
</dbReference>
<dbReference type="Pfam" id="PF00069">
    <property type="entry name" value="Pkinase"/>
    <property type="match status" value="1"/>
</dbReference>
<evidence type="ECO:0000256" key="7">
    <source>
        <dbReference type="ARBA" id="ARBA00022840"/>
    </source>
</evidence>
<evidence type="ECO:0000256" key="1">
    <source>
        <dbReference type="ARBA" id="ARBA00004623"/>
    </source>
</evidence>
<keyword evidence="15" id="KW-1185">Reference proteome</keyword>
<protein>
    <recommendedName>
        <fullName evidence="2">non-specific serine/threonine protein kinase</fullName>
        <ecNumber evidence="2">2.7.11.1</ecNumber>
    </recommendedName>
    <alternativeName>
        <fullName evidence="9">Autophagy-related protein 1</fullName>
    </alternativeName>
</protein>
<dbReference type="InterPro" id="IPR011009">
    <property type="entry name" value="Kinase-like_dom_sf"/>
</dbReference>
<keyword evidence="8" id="KW-0072">Autophagy</keyword>
<gene>
    <name evidence="14" type="ORF">K469DRAFT_696976</name>
</gene>
<evidence type="ECO:0000256" key="8">
    <source>
        <dbReference type="ARBA" id="ARBA00023006"/>
    </source>
</evidence>
<dbReference type="PANTHER" id="PTHR24348">
    <property type="entry name" value="SERINE/THREONINE-PROTEIN KINASE UNC-51-RELATED"/>
    <property type="match status" value="1"/>
</dbReference>
<comment type="catalytic activity">
    <reaction evidence="10">
        <text>L-threonyl-[protein] + ATP = O-phospho-L-threonyl-[protein] + ADP + H(+)</text>
        <dbReference type="Rhea" id="RHEA:46608"/>
        <dbReference type="Rhea" id="RHEA-COMP:11060"/>
        <dbReference type="Rhea" id="RHEA-COMP:11605"/>
        <dbReference type="ChEBI" id="CHEBI:15378"/>
        <dbReference type="ChEBI" id="CHEBI:30013"/>
        <dbReference type="ChEBI" id="CHEBI:30616"/>
        <dbReference type="ChEBI" id="CHEBI:61977"/>
        <dbReference type="ChEBI" id="CHEBI:456216"/>
        <dbReference type="EC" id="2.7.11.1"/>
    </reaction>
</comment>
<evidence type="ECO:0000259" key="13">
    <source>
        <dbReference type="PROSITE" id="PS50011"/>
    </source>
</evidence>
<feature type="compositionally biased region" description="Polar residues" evidence="12">
    <location>
        <begin position="272"/>
        <end position="281"/>
    </location>
</feature>
<keyword evidence="3" id="KW-0723">Serine/threonine-protein kinase</keyword>
<dbReference type="AlphaFoldDB" id="A0A6A6EHU8"/>
<feature type="region of interest" description="Disordered" evidence="12">
    <location>
        <begin position="303"/>
        <end position="352"/>
    </location>
</feature>
<dbReference type="GO" id="GO:0004674">
    <property type="term" value="F:protein serine/threonine kinase activity"/>
    <property type="evidence" value="ECO:0007669"/>
    <property type="project" value="UniProtKB-KW"/>
</dbReference>
<evidence type="ECO:0000256" key="6">
    <source>
        <dbReference type="ARBA" id="ARBA00022777"/>
    </source>
</evidence>
<dbReference type="GO" id="GO:0000045">
    <property type="term" value="P:autophagosome assembly"/>
    <property type="evidence" value="ECO:0007669"/>
    <property type="project" value="TreeGrafter"/>
</dbReference>
<dbReference type="InterPro" id="IPR000719">
    <property type="entry name" value="Prot_kinase_dom"/>
</dbReference>
<dbReference type="Proteomes" id="UP000800200">
    <property type="component" value="Unassembled WGS sequence"/>
</dbReference>
<evidence type="ECO:0000256" key="2">
    <source>
        <dbReference type="ARBA" id="ARBA00012513"/>
    </source>
</evidence>
<dbReference type="GO" id="GO:0005776">
    <property type="term" value="C:autophagosome"/>
    <property type="evidence" value="ECO:0007669"/>
    <property type="project" value="TreeGrafter"/>
</dbReference>
<evidence type="ECO:0000313" key="14">
    <source>
        <dbReference type="EMBL" id="KAF2191274.1"/>
    </source>
</evidence>
<dbReference type="GO" id="GO:0034045">
    <property type="term" value="C:phagophore assembly site membrane"/>
    <property type="evidence" value="ECO:0007669"/>
    <property type="project" value="UniProtKB-SubCell"/>
</dbReference>
<dbReference type="InterPro" id="IPR008271">
    <property type="entry name" value="Ser/Thr_kinase_AS"/>
</dbReference>
<dbReference type="Gene3D" id="1.10.510.10">
    <property type="entry name" value="Transferase(Phosphotransferase) domain 1"/>
    <property type="match status" value="1"/>
</dbReference>
<sequence>MAEEEDEGQENWETVRQNGNINSNLGCWTWLGAVKQRQERPTYGLFYAAKTFKSPFKDSDIPQKRKRDEEQWRDNIRNEIHIMRMNPHPNVMPVLDVQLTHSPTVIMPYFPDGHLGQHLERLSDKQFVYALLQILLSLRHLHGRRIIHRDLKPENLLVKLDMARNKLALFIADFGFSKSTAPTNDLLKTFCGTLLYAAPDVFPDRSGDGYGANRCLELGCRNGLFRKTADGDIVLKDDEDATADDAALARASPAPADDTDTDRTEMPPLPSTKPSETGTNNATIIAGNLWGEIRGEADEGVVNLGSDAEDSRSLADGRRRQKTGPGSYESSQTSPKRQRTRKSYGVGAPNLPEALKQHGYQKEPKHAISSKVKAGKTARSHIVASNLQEEPPGYITMNVKGRAVQMRKSDCWLNATQILLLAGKNVNDLRPIYDTLRRYTRWQLLQDTIEGILHNQFWVCYHVGISRRFAQSMPEKAFYPFGYGIYGSTQTTFAEKPK</sequence>
<keyword evidence="6 14" id="KW-0418">Kinase</keyword>
<evidence type="ECO:0000256" key="11">
    <source>
        <dbReference type="ARBA" id="ARBA00048679"/>
    </source>
</evidence>
<dbReference type="PANTHER" id="PTHR24348:SF22">
    <property type="entry name" value="NON-SPECIFIC SERINE_THREONINE PROTEIN KINASE"/>
    <property type="match status" value="1"/>
</dbReference>
<feature type="compositionally biased region" description="Low complexity" evidence="12">
    <location>
        <begin position="246"/>
        <end position="256"/>
    </location>
</feature>
<dbReference type="EMBL" id="ML994617">
    <property type="protein sequence ID" value="KAF2191274.1"/>
    <property type="molecule type" value="Genomic_DNA"/>
</dbReference>
<proteinExistence type="predicted"/>
<evidence type="ECO:0000256" key="12">
    <source>
        <dbReference type="SAM" id="MobiDB-lite"/>
    </source>
</evidence>
<reference evidence="14" key="1">
    <citation type="journal article" date="2020" name="Stud. Mycol.">
        <title>101 Dothideomycetes genomes: a test case for predicting lifestyles and emergence of pathogens.</title>
        <authorList>
            <person name="Haridas S."/>
            <person name="Albert R."/>
            <person name="Binder M."/>
            <person name="Bloem J."/>
            <person name="Labutti K."/>
            <person name="Salamov A."/>
            <person name="Andreopoulos B."/>
            <person name="Baker S."/>
            <person name="Barry K."/>
            <person name="Bills G."/>
            <person name="Bluhm B."/>
            <person name="Cannon C."/>
            <person name="Castanera R."/>
            <person name="Culley D."/>
            <person name="Daum C."/>
            <person name="Ezra D."/>
            <person name="Gonzalez J."/>
            <person name="Henrissat B."/>
            <person name="Kuo A."/>
            <person name="Liang C."/>
            <person name="Lipzen A."/>
            <person name="Lutzoni F."/>
            <person name="Magnuson J."/>
            <person name="Mondo S."/>
            <person name="Nolan M."/>
            <person name="Ohm R."/>
            <person name="Pangilinan J."/>
            <person name="Park H.-J."/>
            <person name="Ramirez L."/>
            <person name="Alfaro M."/>
            <person name="Sun H."/>
            <person name="Tritt A."/>
            <person name="Yoshinaga Y."/>
            <person name="Zwiers L.-H."/>
            <person name="Turgeon B."/>
            <person name="Goodwin S."/>
            <person name="Spatafora J."/>
            <person name="Crous P."/>
            <person name="Grigoriev I."/>
        </authorList>
    </citation>
    <scope>NUCLEOTIDE SEQUENCE</scope>
    <source>
        <strain evidence="14">CBS 207.26</strain>
    </source>
</reference>
<dbReference type="OrthoDB" id="10252171at2759"/>
<feature type="region of interest" description="Disordered" evidence="12">
    <location>
        <begin position="246"/>
        <end position="281"/>
    </location>
</feature>
<dbReference type="GO" id="GO:0010506">
    <property type="term" value="P:regulation of autophagy"/>
    <property type="evidence" value="ECO:0007669"/>
    <property type="project" value="InterPro"/>
</dbReference>
<organism evidence="14 15">
    <name type="scientific">Zopfia rhizophila CBS 207.26</name>
    <dbReference type="NCBI Taxonomy" id="1314779"/>
    <lineage>
        <taxon>Eukaryota</taxon>
        <taxon>Fungi</taxon>
        <taxon>Dikarya</taxon>
        <taxon>Ascomycota</taxon>
        <taxon>Pezizomycotina</taxon>
        <taxon>Dothideomycetes</taxon>
        <taxon>Dothideomycetes incertae sedis</taxon>
        <taxon>Zopfiaceae</taxon>
        <taxon>Zopfia</taxon>
    </lineage>
</organism>
<comment type="catalytic activity">
    <reaction evidence="11">
        <text>L-seryl-[protein] + ATP = O-phospho-L-seryl-[protein] + ADP + H(+)</text>
        <dbReference type="Rhea" id="RHEA:17989"/>
        <dbReference type="Rhea" id="RHEA-COMP:9863"/>
        <dbReference type="Rhea" id="RHEA-COMP:11604"/>
        <dbReference type="ChEBI" id="CHEBI:15378"/>
        <dbReference type="ChEBI" id="CHEBI:29999"/>
        <dbReference type="ChEBI" id="CHEBI:30616"/>
        <dbReference type="ChEBI" id="CHEBI:83421"/>
        <dbReference type="ChEBI" id="CHEBI:456216"/>
        <dbReference type="EC" id="2.7.11.1"/>
    </reaction>
</comment>
<dbReference type="EC" id="2.7.11.1" evidence="2"/>
<keyword evidence="5" id="KW-0547">Nucleotide-binding</keyword>
<evidence type="ECO:0000313" key="15">
    <source>
        <dbReference type="Proteomes" id="UP000800200"/>
    </source>
</evidence>
<keyword evidence="7" id="KW-0067">ATP-binding</keyword>
<evidence type="ECO:0000256" key="5">
    <source>
        <dbReference type="ARBA" id="ARBA00022741"/>
    </source>
</evidence>
<evidence type="ECO:0000256" key="4">
    <source>
        <dbReference type="ARBA" id="ARBA00022679"/>
    </source>
</evidence>
<evidence type="ECO:0000256" key="3">
    <source>
        <dbReference type="ARBA" id="ARBA00022527"/>
    </source>
</evidence>
<feature type="domain" description="Protein kinase" evidence="13">
    <location>
        <begin position="1"/>
        <end position="285"/>
    </location>
</feature>
<evidence type="ECO:0000256" key="10">
    <source>
        <dbReference type="ARBA" id="ARBA00047899"/>
    </source>
</evidence>
<dbReference type="SMART" id="SM00220">
    <property type="entry name" value="S_TKc"/>
    <property type="match status" value="1"/>
</dbReference>
<dbReference type="SUPFAM" id="SSF56112">
    <property type="entry name" value="Protein kinase-like (PK-like)"/>
    <property type="match status" value="1"/>
</dbReference>
<feature type="compositionally biased region" description="Basic and acidic residues" evidence="12">
    <location>
        <begin position="309"/>
        <end position="318"/>
    </location>
</feature>
<keyword evidence="4" id="KW-0808">Transferase</keyword>
<comment type="subcellular location">
    <subcellularLocation>
        <location evidence="1">Preautophagosomal structure membrane</location>
        <topology evidence="1">Peripheral membrane protein</topology>
    </subcellularLocation>
</comment>
<dbReference type="PROSITE" id="PS00108">
    <property type="entry name" value="PROTEIN_KINASE_ST"/>
    <property type="match status" value="1"/>
</dbReference>
<evidence type="ECO:0000256" key="9">
    <source>
        <dbReference type="ARBA" id="ARBA00030237"/>
    </source>
</evidence>